<protein>
    <submittedName>
        <fullName evidence="2">Uncharacterized protein</fullName>
    </submittedName>
</protein>
<feature type="signal peptide" evidence="1">
    <location>
        <begin position="1"/>
        <end position="24"/>
    </location>
</feature>
<proteinExistence type="predicted"/>
<dbReference type="Proteomes" id="UP000683000">
    <property type="component" value="Unassembled WGS sequence"/>
</dbReference>
<evidence type="ECO:0000313" key="3">
    <source>
        <dbReference type="Proteomes" id="UP000683000"/>
    </source>
</evidence>
<dbReference type="AlphaFoldDB" id="A0A8I3ABH0"/>
<evidence type="ECO:0000256" key="1">
    <source>
        <dbReference type="SAM" id="SignalP"/>
    </source>
</evidence>
<organism evidence="2 3">
    <name type="scientific">Boletus reticuloceps</name>
    <dbReference type="NCBI Taxonomy" id="495285"/>
    <lineage>
        <taxon>Eukaryota</taxon>
        <taxon>Fungi</taxon>
        <taxon>Dikarya</taxon>
        <taxon>Basidiomycota</taxon>
        <taxon>Agaricomycotina</taxon>
        <taxon>Agaricomycetes</taxon>
        <taxon>Agaricomycetidae</taxon>
        <taxon>Boletales</taxon>
        <taxon>Boletineae</taxon>
        <taxon>Boletaceae</taxon>
        <taxon>Boletoideae</taxon>
        <taxon>Boletus</taxon>
    </lineage>
</organism>
<name>A0A8I3ABH0_9AGAM</name>
<dbReference type="EMBL" id="JAGFBS010000005">
    <property type="protein sequence ID" value="KAG6379238.1"/>
    <property type="molecule type" value="Genomic_DNA"/>
</dbReference>
<gene>
    <name evidence="2" type="ORF">JVT61DRAFT_11687</name>
</gene>
<keyword evidence="3" id="KW-1185">Reference proteome</keyword>
<reference evidence="2" key="1">
    <citation type="submission" date="2021-03" db="EMBL/GenBank/DDBJ databases">
        <title>Evolutionary innovations through gain and loss of genes in the ectomycorrhizal Boletales.</title>
        <authorList>
            <person name="Wu G."/>
            <person name="Miyauchi S."/>
            <person name="Morin E."/>
            <person name="Yang Z.-L."/>
            <person name="Xu J."/>
            <person name="Martin F.M."/>
        </authorList>
    </citation>
    <scope>NUCLEOTIDE SEQUENCE</scope>
    <source>
        <strain evidence="2">BR01</strain>
    </source>
</reference>
<keyword evidence="1" id="KW-0732">Signal</keyword>
<evidence type="ECO:0000313" key="2">
    <source>
        <dbReference type="EMBL" id="KAG6379238.1"/>
    </source>
</evidence>
<comment type="caution">
    <text evidence="2">The sequence shown here is derived from an EMBL/GenBank/DDBJ whole genome shotgun (WGS) entry which is preliminary data.</text>
</comment>
<feature type="chain" id="PRO_5034671969" evidence="1">
    <location>
        <begin position="25"/>
        <end position="221"/>
    </location>
</feature>
<accession>A0A8I3ABH0</accession>
<sequence length="221" mass="24043">MSFLNFKFVAVALTYALLSSAAVANKRSVQWLQHNGPAAKALNDQYQSLTATTSCSNDGETACIQNQFATCYEGRYVLAACHSGWSCAAIPNEWDEGTTTTCDTNDNISWRFSQAGVSEYKRSFPDAKRSLQWLQQNGPAAKQLNDQYATLTTGSSCNDGDVACVGGQFATCYEGRYLTWSCGDNLTCAAIPNEWSEGTTTLCDTSDDISWRFSQAGVSEN</sequence>
<dbReference type="OrthoDB" id="2362516at2759"/>